<dbReference type="GO" id="GO:0080048">
    <property type="term" value="F:GDP-D-glucose phosphorylase activity"/>
    <property type="evidence" value="ECO:0007669"/>
    <property type="project" value="UniProtKB-EC"/>
</dbReference>
<evidence type="ECO:0000259" key="1">
    <source>
        <dbReference type="Pfam" id="PF26217"/>
    </source>
</evidence>
<dbReference type="InterPro" id="IPR026506">
    <property type="entry name" value="GDPGP"/>
</dbReference>
<proteinExistence type="predicted"/>
<organism evidence="2">
    <name type="scientific">Musa acuminata subsp. malaccensis</name>
    <name type="common">Wild banana</name>
    <name type="synonym">Musa malaccensis</name>
    <dbReference type="NCBI Taxonomy" id="214687"/>
    <lineage>
        <taxon>Eukaryota</taxon>
        <taxon>Viridiplantae</taxon>
        <taxon>Streptophyta</taxon>
        <taxon>Embryophyta</taxon>
        <taxon>Tracheophyta</taxon>
        <taxon>Spermatophyta</taxon>
        <taxon>Magnoliopsida</taxon>
        <taxon>Liliopsida</taxon>
        <taxon>Zingiberales</taxon>
        <taxon>Musaceae</taxon>
        <taxon>Musa</taxon>
    </lineage>
</organism>
<accession>A0A8D7F8D0</accession>
<dbReference type="AlphaFoldDB" id="A0A8D7F8D0"/>
<dbReference type="EMBL" id="HG996471">
    <property type="protein sequence ID" value="CAG1846700.1"/>
    <property type="molecule type" value="Genomic_DNA"/>
</dbReference>
<feature type="domain" description="GDPGP1-like N-terminal" evidence="1">
    <location>
        <begin position="43"/>
        <end position="166"/>
    </location>
</feature>
<dbReference type="GO" id="GO:0005737">
    <property type="term" value="C:cytoplasm"/>
    <property type="evidence" value="ECO:0007669"/>
    <property type="project" value="UniProtKB-SubCell"/>
</dbReference>
<protein>
    <submittedName>
        <fullName evidence="2">(wild Malaysian banana) hypothetical protein</fullName>
    </submittedName>
</protein>
<dbReference type="GO" id="GO:0016787">
    <property type="term" value="F:hydrolase activity"/>
    <property type="evidence" value="ECO:0007669"/>
    <property type="project" value="UniProtKB-KW"/>
</dbReference>
<gene>
    <name evidence="2" type="ORF">GSMUA_164950.1</name>
</gene>
<name>A0A8D7F8D0_MUSAM</name>
<dbReference type="PANTHER" id="PTHR20884:SF8">
    <property type="entry name" value="GDP-D-GLUCOSE PHOSPHORYLASE 1"/>
    <property type="match status" value="1"/>
</dbReference>
<reference evidence="2" key="1">
    <citation type="submission" date="2021-03" db="EMBL/GenBank/DDBJ databases">
        <authorList>
            <consortium name="Genoscope - CEA"/>
            <person name="William W."/>
        </authorList>
    </citation>
    <scope>NUCLEOTIDE SEQUENCE</scope>
    <source>
        <strain evidence="2">Doubled-haploid Pahang</strain>
    </source>
</reference>
<sequence>MIWPRYSTLENQNKLTEISPKVSPPGVDEPPSDFFLKTLLQGQDRMSRGLFRYDVTACETWVIAGEYGFMAQLNEGRHLKKRPTEFRVDLLLRPLDPTKLNFTKVGQEEILFRFEAGEGDKARFLESAAGCHFEAGHVLDCLPQRIDPDSFLLALHMAAEAARPLLQARLRDLPWRGFQFAEASSVPEQSEAKRKSLSEARFEEVKASIF</sequence>
<dbReference type="InterPro" id="IPR058866">
    <property type="entry name" value="GDPGP1_N"/>
</dbReference>
<dbReference type="Pfam" id="PF26217">
    <property type="entry name" value="GDPGP1_N"/>
    <property type="match status" value="1"/>
</dbReference>
<dbReference type="PANTHER" id="PTHR20884">
    <property type="entry name" value="GDP-D-GLUCOSE PHOSPHORYLASE 1"/>
    <property type="match status" value="1"/>
</dbReference>
<evidence type="ECO:0000313" key="2">
    <source>
        <dbReference type="EMBL" id="CAG1846700.1"/>
    </source>
</evidence>
<dbReference type="GO" id="GO:0000166">
    <property type="term" value="F:nucleotide binding"/>
    <property type="evidence" value="ECO:0007669"/>
    <property type="project" value="UniProtKB-KW"/>
</dbReference>
<dbReference type="GO" id="GO:0005085">
    <property type="term" value="F:guanyl-nucleotide exchange factor activity"/>
    <property type="evidence" value="ECO:0007669"/>
    <property type="project" value="UniProtKB-KW"/>
</dbReference>